<dbReference type="EMBL" id="BMDZ01000032">
    <property type="protein sequence ID" value="GGB45246.1"/>
    <property type="molecule type" value="Genomic_DNA"/>
</dbReference>
<comment type="caution">
    <text evidence="4">The sequence shown here is derived from an EMBL/GenBank/DDBJ whole genome shotgun (WGS) entry which is preliminary data.</text>
</comment>
<evidence type="ECO:0000313" key="5">
    <source>
        <dbReference type="Proteomes" id="UP000603352"/>
    </source>
</evidence>
<dbReference type="Proteomes" id="UP000603352">
    <property type="component" value="Unassembled WGS sequence"/>
</dbReference>
<accession>A0ABQ1IMQ9</accession>
<gene>
    <name evidence="4" type="ORF">GCM10011505_28150</name>
</gene>
<dbReference type="InterPro" id="IPR002645">
    <property type="entry name" value="STAS_dom"/>
</dbReference>
<dbReference type="RefSeq" id="WP_188578930.1">
    <property type="nucleotide sequence ID" value="NZ_BMDZ01000032.1"/>
</dbReference>
<keyword evidence="5" id="KW-1185">Reference proteome</keyword>
<sequence length="115" mass="11830">MRHSIQKLDNGLTLIELSGRLDVAGSAAVDLPVSSACGGARNVIVDMSGVEFLASIGIRLLLSGAKLVKRRGGLLVLVAPHEQVAQTIEMSGLAGVLPMADDMAQAHEMIDGAAA</sequence>
<evidence type="ECO:0000259" key="3">
    <source>
        <dbReference type="PROSITE" id="PS50801"/>
    </source>
</evidence>
<proteinExistence type="inferred from homology"/>
<dbReference type="InterPro" id="IPR036513">
    <property type="entry name" value="STAS_dom_sf"/>
</dbReference>
<evidence type="ECO:0000313" key="4">
    <source>
        <dbReference type="EMBL" id="GGB45246.1"/>
    </source>
</evidence>
<dbReference type="NCBIfam" id="TIGR00377">
    <property type="entry name" value="ant_ant_sig"/>
    <property type="match status" value="1"/>
</dbReference>
<dbReference type="PANTHER" id="PTHR33495">
    <property type="entry name" value="ANTI-SIGMA FACTOR ANTAGONIST TM_1081-RELATED-RELATED"/>
    <property type="match status" value="1"/>
</dbReference>
<reference evidence="5" key="1">
    <citation type="journal article" date="2019" name="Int. J. Syst. Evol. Microbiol.">
        <title>The Global Catalogue of Microorganisms (GCM) 10K type strain sequencing project: providing services to taxonomists for standard genome sequencing and annotation.</title>
        <authorList>
            <consortium name="The Broad Institute Genomics Platform"/>
            <consortium name="The Broad Institute Genome Sequencing Center for Infectious Disease"/>
            <person name="Wu L."/>
            <person name="Ma J."/>
        </authorList>
    </citation>
    <scope>NUCLEOTIDE SEQUENCE [LARGE SCALE GENOMIC DNA]</scope>
    <source>
        <strain evidence="5">CGMCC 1.10188</strain>
    </source>
</reference>
<dbReference type="PANTHER" id="PTHR33495:SF2">
    <property type="entry name" value="ANTI-SIGMA FACTOR ANTAGONIST TM_1081-RELATED"/>
    <property type="match status" value="1"/>
</dbReference>
<dbReference type="Pfam" id="PF01740">
    <property type="entry name" value="STAS"/>
    <property type="match status" value="1"/>
</dbReference>
<feature type="domain" description="STAS" evidence="3">
    <location>
        <begin position="2"/>
        <end position="110"/>
    </location>
</feature>
<dbReference type="CDD" id="cd07043">
    <property type="entry name" value="STAS_anti-anti-sigma_factors"/>
    <property type="match status" value="1"/>
</dbReference>
<name>A0ABQ1IMQ9_9PROT</name>
<dbReference type="InterPro" id="IPR003658">
    <property type="entry name" value="Anti-sigma_ant"/>
</dbReference>
<evidence type="ECO:0000256" key="2">
    <source>
        <dbReference type="RuleBase" id="RU003749"/>
    </source>
</evidence>
<comment type="similarity">
    <text evidence="1 2">Belongs to the anti-sigma-factor antagonist family.</text>
</comment>
<dbReference type="Gene3D" id="3.30.750.24">
    <property type="entry name" value="STAS domain"/>
    <property type="match status" value="1"/>
</dbReference>
<dbReference type="SUPFAM" id="SSF52091">
    <property type="entry name" value="SpoIIaa-like"/>
    <property type="match status" value="1"/>
</dbReference>
<dbReference type="PROSITE" id="PS50801">
    <property type="entry name" value="STAS"/>
    <property type="match status" value="1"/>
</dbReference>
<organism evidence="4 5">
    <name type="scientific">Tistrella bauzanensis</name>
    <dbReference type="NCBI Taxonomy" id="657419"/>
    <lineage>
        <taxon>Bacteria</taxon>
        <taxon>Pseudomonadati</taxon>
        <taxon>Pseudomonadota</taxon>
        <taxon>Alphaproteobacteria</taxon>
        <taxon>Geminicoccales</taxon>
        <taxon>Geminicoccaceae</taxon>
        <taxon>Tistrella</taxon>
    </lineage>
</organism>
<evidence type="ECO:0000256" key="1">
    <source>
        <dbReference type="ARBA" id="ARBA00009013"/>
    </source>
</evidence>
<protein>
    <recommendedName>
        <fullName evidence="2">Anti-sigma factor antagonist</fullName>
    </recommendedName>
</protein>